<protein>
    <recommendedName>
        <fullName evidence="4 14">Phosphoribosylamine--glycine ligase</fullName>
        <ecNumber evidence="4 14">6.3.4.13</ecNumber>
    </recommendedName>
    <alternativeName>
        <fullName evidence="14">GARS</fullName>
    </alternativeName>
    <alternativeName>
        <fullName evidence="12 14">Glycinamide ribonucleotide synthetase</fullName>
    </alternativeName>
    <alternativeName>
        <fullName evidence="13 14">Phosphoribosylglycinamide synthetase</fullName>
    </alternativeName>
</protein>
<evidence type="ECO:0000256" key="7">
    <source>
        <dbReference type="ARBA" id="ARBA00022741"/>
    </source>
</evidence>
<evidence type="ECO:0000256" key="2">
    <source>
        <dbReference type="ARBA" id="ARBA00001946"/>
    </source>
</evidence>
<comment type="caution">
    <text evidence="17">The sequence shown here is derived from an EMBL/GenBank/DDBJ whole genome shotgun (WGS) entry which is preliminary data.</text>
</comment>
<evidence type="ECO:0000256" key="13">
    <source>
        <dbReference type="ARBA" id="ARBA00042864"/>
    </source>
</evidence>
<sequence length="429" mass="47024">MNILIVGSGGREHALGWKLKQSSQIKKIFFAPGNGGTDKLGTNINIKAHEINKLLSFAVENNIDVTIVGPEDPLSIGIVDLFESKKQVIFGPSRLASRLESSKAWSTWFMKKYGIPQPISYTFKDYKKACSFFTTHNPLQFVIKASGLALGKGVILPQTKKEALGTIKKIMVDKEFGEAGNEVVIQEKLVGEEVSIIAISDGTTITPLLPAQDHKRIFDKDKGPNTGGMGAYAPVPFVTKKLISKIHKTILLPTIIGMKKEGCPYKGVLYAGLMVTKEGPKVLEYNVRFGDPETQPIMMLLKSDLLPLMLSCIKGNLKNKKIIFHNQASACVVLASKGYPGSYKKGELIQGLKTSDDKDIVIFHAGTTEKEGALFTNGGRVLGITARGKNFKDTIKKAYSIIGRKGVYFNGMQYRKDIGKKIIKNISSR</sequence>
<dbReference type="InterPro" id="IPR000115">
    <property type="entry name" value="PRibGlycinamide_synth"/>
</dbReference>
<evidence type="ECO:0000256" key="6">
    <source>
        <dbReference type="ARBA" id="ARBA00022723"/>
    </source>
</evidence>
<organism evidence="17 18">
    <name type="scientific">Candidatus Roizmanbacteria bacterium CG11_big_fil_rev_8_21_14_0_20_37_16</name>
    <dbReference type="NCBI Taxonomy" id="1974857"/>
    <lineage>
        <taxon>Bacteria</taxon>
        <taxon>Candidatus Roizmaniibacteriota</taxon>
    </lineage>
</organism>
<comment type="cofactor">
    <cofactor evidence="1">
        <name>Mn(2+)</name>
        <dbReference type="ChEBI" id="CHEBI:29035"/>
    </cofactor>
</comment>
<dbReference type="FunFam" id="3.90.600.10:FF:000001">
    <property type="entry name" value="Trifunctional purine biosynthetic protein adenosine-3"/>
    <property type="match status" value="1"/>
</dbReference>
<name>A0A2H0KKK6_9BACT</name>
<evidence type="ECO:0000256" key="9">
    <source>
        <dbReference type="ARBA" id="ARBA00022840"/>
    </source>
</evidence>
<dbReference type="PANTHER" id="PTHR43472">
    <property type="entry name" value="PHOSPHORIBOSYLAMINE--GLYCINE LIGASE"/>
    <property type="match status" value="1"/>
</dbReference>
<comment type="catalytic activity">
    <reaction evidence="14">
        <text>5-phospho-beta-D-ribosylamine + glycine + ATP = N(1)-(5-phospho-beta-D-ribosyl)glycinamide + ADP + phosphate + H(+)</text>
        <dbReference type="Rhea" id="RHEA:17453"/>
        <dbReference type="ChEBI" id="CHEBI:15378"/>
        <dbReference type="ChEBI" id="CHEBI:30616"/>
        <dbReference type="ChEBI" id="CHEBI:43474"/>
        <dbReference type="ChEBI" id="CHEBI:57305"/>
        <dbReference type="ChEBI" id="CHEBI:58681"/>
        <dbReference type="ChEBI" id="CHEBI:143788"/>
        <dbReference type="ChEBI" id="CHEBI:456216"/>
        <dbReference type="EC" id="6.3.4.13"/>
    </reaction>
</comment>
<dbReference type="InterPro" id="IPR013815">
    <property type="entry name" value="ATP_grasp_subdomain_1"/>
</dbReference>
<dbReference type="SUPFAM" id="SSF52440">
    <property type="entry name" value="PreATP-grasp domain"/>
    <property type="match status" value="1"/>
</dbReference>
<keyword evidence="9 15" id="KW-0067">ATP-binding</keyword>
<dbReference type="PROSITE" id="PS50975">
    <property type="entry name" value="ATP_GRASP"/>
    <property type="match status" value="1"/>
</dbReference>
<reference evidence="17 18" key="1">
    <citation type="submission" date="2017-09" db="EMBL/GenBank/DDBJ databases">
        <title>Depth-based differentiation of microbial function through sediment-hosted aquifers and enrichment of novel symbionts in the deep terrestrial subsurface.</title>
        <authorList>
            <person name="Probst A.J."/>
            <person name="Ladd B."/>
            <person name="Jarett J.K."/>
            <person name="Geller-Mcgrath D.E."/>
            <person name="Sieber C.M."/>
            <person name="Emerson J.B."/>
            <person name="Anantharaman K."/>
            <person name="Thomas B.C."/>
            <person name="Malmstrom R."/>
            <person name="Stieglmeier M."/>
            <person name="Klingl A."/>
            <person name="Woyke T."/>
            <person name="Ryan C.M."/>
            <person name="Banfield J.F."/>
        </authorList>
    </citation>
    <scope>NUCLEOTIDE SEQUENCE [LARGE SCALE GENOMIC DNA]</scope>
    <source>
        <strain evidence="17">CG11_big_fil_rev_8_21_14_0_20_37_16</strain>
    </source>
</reference>
<dbReference type="SMART" id="SM01210">
    <property type="entry name" value="GARS_C"/>
    <property type="match status" value="1"/>
</dbReference>
<dbReference type="InterPro" id="IPR020562">
    <property type="entry name" value="PRibGlycinamide_synth_N"/>
</dbReference>
<dbReference type="EMBL" id="PCVK01000039">
    <property type="protein sequence ID" value="PIQ71790.1"/>
    <property type="molecule type" value="Genomic_DNA"/>
</dbReference>
<keyword evidence="7 15" id="KW-0547">Nucleotide-binding</keyword>
<evidence type="ECO:0000259" key="16">
    <source>
        <dbReference type="PROSITE" id="PS50975"/>
    </source>
</evidence>
<dbReference type="GO" id="GO:0009113">
    <property type="term" value="P:purine nucleobase biosynthetic process"/>
    <property type="evidence" value="ECO:0007669"/>
    <property type="project" value="InterPro"/>
</dbReference>
<evidence type="ECO:0000313" key="17">
    <source>
        <dbReference type="EMBL" id="PIQ71790.1"/>
    </source>
</evidence>
<feature type="domain" description="ATP-grasp" evidence="16">
    <location>
        <begin position="107"/>
        <end position="314"/>
    </location>
</feature>
<evidence type="ECO:0000256" key="3">
    <source>
        <dbReference type="ARBA" id="ARBA00005174"/>
    </source>
</evidence>
<dbReference type="Pfam" id="PF01071">
    <property type="entry name" value="GARS_A"/>
    <property type="match status" value="1"/>
</dbReference>
<gene>
    <name evidence="14" type="primary">purD</name>
    <name evidence="17" type="ORF">COV87_01440</name>
</gene>
<proteinExistence type="inferred from homology"/>
<dbReference type="SUPFAM" id="SSF51246">
    <property type="entry name" value="Rudiment single hybrid motif"/>
    <property type="match status" value="1"/>
</dbReference>
<dbReference type="InterPro" id="IPR020560">
    <property type="entry name" value="PRibGlycinamide_synth_C-dom"/>
</dbReference>
<dbReference type="SUPFAM" id="SSF56059">
    <property type="entry name" value="Glutathione synthetase ATP-binding domain-like"/>
    <property type="match status" value="1"/>
</dbReference>
<dbReference type="PANTHER" id="PTHR43472:SF1">
    <property type="entry name" value="PHOSPHORIBOSYLAMINE--GLYCINE LIGASE, CHLOROPLASTIC"/>
    <property type="match status" value="1"/>
</dbReference>
<dbReference type="InterPro" id="IPR020561">
    <property type="entry name" value="PRibGlycinamid_synth_ATP-grasp"/>
</dbReference>
<comment type="similarity">
    <text evidence="11 14">Belongs to the GARS family.</text>
</comment>
<evidence type="ECO:0000256" key="8">
    <source>
        <dbReference type="ARBA" id="ARBA00022755"/>
    </source>
</evidence>
<evidence type="ECO:0000256" key="1">
    <source>
        <dbReference type="ARBA" id="ARBA00001936"/>
    </source>
</evidence>
<dbReference type="SMART" id="SM01209">
    <property type="entry name" value="GARS_A"/>
    <property type="match status" value="1"/>
</dbReference>
<dbReference type="InterPro" id="IPR016185">
    <property type="entry name" value="PreATP-grasp_dom_sf"/>
</dbReference>
<evidence type="ECO:0000256" key="4">
    <source>
        <dbReference type="ARBA" id="ARBA00013255"/>
    </source>
</evidence>
<evidence type="ECO:0000256" key="11">
    <source>
        <dbReference type="ARBA" id="ARBA00038345"/>
    </source>
</evidence>
<dbReference type="GO" id="GO:0006189">
    <property type="term" value="P:'de novo' IMP biosynthetic process"/>
    <property type="evidence" value="ECO:0007669"/>
    <property type="project" value="UniProtKB-UniRule"/>
</dbReference>
<dbReference type="UniPathway" id="UPA00074">
    <property type="reaction ID" value="UER00125"/>
</dbReference>
<dbReference type="Pfam" id="PF02843">
    <property type="entry name" value="GARS_C"/>
    <property type="match status" value="1"/>
</dbReference>
<dbReference type="GO" id="GO:0046872">
    <property type="term" value="F:metal ion binding"/>
    <property type="evidence" value="ECO:0007669"/>
    <property type="project" value="UniProtKB-KW"/>
</dbReference>
<dbReference type="NCBIfam" id="TIGR00877">
    <property type="entry name" value="purD"/>
    <property type="match status" value="1"/>
</dbReference>
<dbReference type="InterPro" id="IPR011054">
    <property type="entry name" value="Rudment_hybrid_motif"/>
</dbReference>
<accession>A0A2H0KKK6</accession>
<comment type="pathway">
    <text evidence="3 14">Purine metabolism; IMP biosynthesis via de novo pathway; N(1)-(5-phospho-D-ribosyl)glycinamide from 5-phospho-alpha-D-ribose 1-diphosphate: step 2/2.</text>
</comment>
<evidence type="ECO:0000313" key="18">
    <source>
        <dbReference type="Proteomes" id="UP000229497"/>
    </source>
</evidence>
<evidence type="ECO:0000256" key="14">
    <source>
        <dbReference type="HAMAP-Rule" id="MF_00138"/>
    </source>
</evidence>
<dbReference type="GO" id="GO:0004637">
    <property type="term" value="F:phosphoribosylamine-glycine ligase activity"/>
    <property type="evidence" value="ECO:0007669"/>
    <property type="project" value="UniProtKB-UniRule"/>
</dbReference>
<evidence type="ECO:0000256" key="5">
    <source>
        <dbReference type="ARBA" id="ARBA00022598"/>
    </source>
</evidence>
<dbReference type="HAMAP" id="MF_00138">
    <property type="entry name" value="GARS"/>
    <property type="match status" value="1"/>
</dbReference>
<evidence type="ECO:0000256" key="10">
    <source>
        <dbReference type="ARBA" id="ARBA00023211"/>
    </source>
</evidence>
<dbReference type="Gene3D" id="3.30.1490.20">
    <property type="entry name" value="ATP-grasp fold, A domain"/>
    <property type="match status" value="1"/>
</dbReference>
<dbReference type="InterPro" id="IPR011761">
    <property type="entry name" value="ATP-grasp"/>
</dbReference>
<keyword evidence="5 14" id="KW-0436">Ligase</keyword>
<dbReference type="Gene3D" id="3.30.470.20">
    <property type="entry name" value="ATP-grasp fold, B domain"/>
    <property type="match status" value="1"/>
</dbReference>
<dbReference type="PROSITE" id="PS00184">
    <property type="entry name" value="GARS"/>
    <property type="match status" value="1"/>
</dbReference>
<dbReference type="FunFam" id="3.30.470.20:FF:000018">
    <property type="entry name" value="Trifunctional purine biosynthetic protein adenosine-3"/>
    <property type="match status" value="1"/>
</dbReference>
<dbReference type="InterPro" id="IPR020559">
    <property type="entry name" value="PRibGlycinamide_synth_CS"/>
</dbReference>
<evidence type="ECO:0000256" key="15">
    <source>
        <dbReference type="PROSITE-ProRule" id="PRU00409"/>
    </source>
</evidence>
<dbReference type="AlphaFoldDB" id="A0A2H0KKK6"/>
<dbReference type="InterPro" id="IPR037123">
    <property type="entry name" value="PRibGlycinamide_synth_C_sf"/>
</dbReference>
<dbReference type="Gene3D" id="3.90.600.10">
    <property type="entry name" value="Phosphoribosylglycinamide synthetase, C-terminal domain"/>
    <property type="match status" value="1"/>
</dbReference>
<dbReference type="Gene3D" id="3.40.50.20">
    <property type="match status" value="1"/>
</dbReference>
<comment type="cofactor">
    <cofactor evidence="2">
        <name>Mg(2+)</name>
        <dbReference type="ChEBI" id="CHEBI:18420"/>
    </cofactor>
</comment>
<dbReference type="Proteomes" id="UP000229497">
    <property type="component" value="Unassembled WGS sequence"/>
</dbReference>
<dbReference type="GO" id="GO:0005524">
    <property type="term" value="F:ATP binding"/>
    <property type="evidence" value="ECO:0007669"/>
    <property type="project" value="UniProtKB-UniRule"/>
</dbReference>
<evidence type="ECO:0000256" key="12">
    <source>
        <dbReference type="ARBA" id="ARBA00042242"/>
    </source>
</evidence>
<dbReference type="FunFam" id="3.40.50.20:FF:000006">
    <property type="entry name" value="Phosphoribosylamine--glycine ligase, chloroplastic"/>
    <property type="match status" value="1"/>
</dbReference>
<keyword evidence="8 14" id="KW-0658">Purine biosynthesis</keyword>
<keyword evidence="10" id="KW-0464">Manganese</keyword>
<keyword evidence="6" id="KW-0479">Metal-binding</keyword>
<dbReference type="EC" id="6.3.4.13" evidence="4 14"/>
<dbReference type="Pfam" id="PF02844">
    <property type="entry name" value="GARS_N"/>
    <property type="match status" value="1"/>
</dbReference>